<protein>
    <submittedName>
        <fullName evidence="3">Reverse transcriptase</fullName>
    </submittedName>
</protein>
<proteinExistence type="predicted"/>
<dbReference type="GO" id="GO:0003964">
    <property type="term" value="F:RNA-directed DNA polymerase activity"/>
    <property type="evidence" value="ECO:0007669"/>
    <property type="project" value="UniProtKB-KW"/>
</dbReference>
<dbReference type="SUPFAM" id="SSF56672">
    <property type="entry name" value="DNA/RNA polymerases"/>
    <property type="match status" value="1"/>
</dbReference>
<feature type="domain" description="Reverse transcriptase" evidence="2">
    <location>
        <begin position="1"/>
        <end position="221"/>
    </location>
</feature>
<dbReference type="InterPro" id="IPR043502">
    <property type="entry name" value="DNA/RNA_pol_sf"/>
</dbReference>
<evidence type="ECO:0000256" key="1">
    <source>
        <dbReference type="SAM" id="MobiDB-lite"/>
    </source>
</evidence>
<keyword evidence="3" id="KW-0695">RNA-directed DNA polymerase</keyword>
<dbReference type="STRING" id="67767.A0A0J7JZ13"/>
<keyword evidence="4" id="KW-1185">Reference proteome</keyword>
<dbReference type="Pfam" id="PF00078">
    <property type="entry name" value="RVT_1"/>
    <property type="match status" value="1"/>
</dbReference>
<feature type="compositionally biased region" description="Basic and acidic residues" evidence="1">
    <location>
        <begin position="500"/>
        <end position="510"/>
    </location>
</feature>
<dbReference type="PANTHER" id="PTHR33332">
    <property type="entry name" value="REVERSE TRANSCRIPTASE DOMAIN-CONTAINING PROTEIN"/>
    <property type="match status" value="1"/>
</dbReference>
<dbReference type="OrthoDB" id="7700848at2759"/>
<dbReference type="AlphaFoldDB" id="A0A0J7JZ13"/>
<evidence type="ECO:0000313" key="4">
    <source>
        <dbReference type="Proteomes" id="UP000036403"/>
    </source>
</evidence>
<reference evidence="3 4" key="1">
    <citation type="submission" date="2015-04" db="EMBL/GenBank/DDBJ databases">
        <title>Lasius niger genome sequencing.</title>
        <authorList>
            <person name="Konorov E.A."/>
            <person name="Nikitin M.A."/>
            <person name="Kirill M.V."/>
            <person name="Chang P."/>
        </authorList>
    </citation>
    <scope>NUCLEOTIDE SEQUENCE [LARGE SCALE GENOMIC DNA]</scope>
    <source>
        <tissue evidence="3">Whole</tissue>
    </source>
</reference>
<keyword evidence="3" id="KW-0548">Nucleotidyltransferase</keyword>
<evidence type="ECO:0000259" key="2">
    <source>
        <dbReference type="PROSITE" id="PS50878"/>
    </source>
</evidence>
<comment type="caution">
    <text evidence="3">The sequence shown here is derived from an EMBL/GenBank/DDBJ whole genome shotgun (WGS) entry which is preliminary data.</text>
</comment>
<dbReference type="PaxDb" id="67767-A0A0J7JZ13"/>
<name>A0A0J7JZ13_LASNI</name>
<accession>A0A0J7JZ13</accession>
<gene>
    <name evidence="3" type="ORF">RF55_20039</name>
</gene>
<organism evidence="3 4">
    <name type="scientific">Lasius niger</name>
    <name type="common">Black garden ant</name>
    <dbReference type="NCBI Taxonomy" id="67767"/>
    <lineage>
        <taxon>Eukaryota</taxon>
        <taxon>Metazoa</taxon>
        <taxon>Ecdysozoa</taxon>
        <taxon>Arthropoda</taxon>
        <taxon>Hexapoda</taxon>
        <taxon>Insecta</taxon>
        <taxon>Pterygota</taxon>
        <taxon>Neoptera</taxon>
        <taxon>Endopterygota</taxon>
        <taxon>Hymenoptera</taxon>
        <taxon>Apocrita</taxon>
        <taxon>Aculeata</taxon>
        <taxon>Formicoidea</taxon>
        <taxon>Formicidae</taxon>
        <taxon>Formicinae</taxon>
        <taxon>Lasius</taxon>
        <taxon>Lasius</taxon>
    </lineage>
</organism>
<feature type="region of interest" description="Disordered" evidence="1">
    <location>
        <begin position="500"/>
        <end position="522"/>
    </location>
</feature>
<sequence length="522" mass="58522">MDWFANNADVDLSANQFGFRKQRSTCDALSRVKAITSCAVGEGGVAIAVALDIENAFNSLPWHSIRTALVEKRVPDYLRRILDAYLSERFIEFRNTNGELVRRSVEAGVLQGSVLGPLLWNIAYDSTLRVTKEPGCDVVCYADDTLIIATADDVNTAAIRVGMQVARILSQIRRLGLRVSVQKTEAVVFHGRAGPDVLPTISVGDSRIELKDSMKYLGVFIDSKWSFGDHFAYVTDKVSKVTRALGRLMPNLRGPREDKRNLYSKVVQSVILYGAPIWCDSFERSSGAQRSLRRLQRTLAIRVISAYRTTSCDAASLLARIPPLHITARCRKRVFEGVTALKARGEWSPDAAASIRETEQLVLYHEWAQYLRNPALWGKRTIEAIYPHLVEWLERRYLCVDYYMSQLLTGHGSFGHYLLRIGKREDESCPHCDSDADTAEHTLGECAAWDDARTRLFSKIGLNPEDGGILTLRFVVGRTLESEENWAAFSHFAATVVKTKEEAERNRDRLPPSPHPLTDSSG</sequence>
<dbReference type="PROSITE" id="PS50878">
    <property type="entry name" value="RT_POL"/>
    <property type="match status" value="1"/>
</dbReference>
<dbReference type="Proteomes" id="UP000036403">
    <property type="component" value="Unassembled WGS sequence"/>
</dbReference>
<dbReference type="EMBL" id="LBMM01019839">
    <property type="protein sequence ID" value="KMQ83438.1"/>
    <property type="molecule type" value="Genomic_DNA"/>
</dbReference>
<evidence type="ECO:0000313" key="3">
    <source>
        <dbReference type="EMBL" id="KMQ83438.1"/>
    </source>
</evidence>
<dbReference type="CDD" id="cd01650">
    <property type="entry name" value="RT_nLTR_like"/>
    <property type="match status" value="1"/>
</dbReference>
<dbReference type="InterPro" id="IPR000477">
    <property type="entry name" value="RT_dom"/>
</dbReference>
<keyword evidence="3" id="KW-0808">Transferase</keyword>